<dbReference type="InterPro" id="IPR029058">
    <property type="entry name" value="AB_hydrolase_fold"/>
</dbReference>
<organism evidence="2">
    <name type="scientific">Gracilinema caldarium</name>
    <dbReference type="NCBI Taxonomy" id="215591"/>
    <lineage>
        <taxon>Bacteria</taxon>
        <taxon>Pseudomonadati</taxon>
        <taxon>Spirochaetota</taxon>
        <taxon>Spirochaetia</taxon>
        <taxon>Spirochaetales</taxon>
        <taxon>Breznakiellaceae</taxon>
        <taxon>Gracilinema</taxon>
    </lineage>
</organism>
<dbReference type="SUPFAM" id="SSF53474">
    <property type="entry name" value="alpha/beta-Hydrolases"/>
    <property type="match status" value="1"/>
</dbReference>
<dbReference type="PANTHER" id="PTHR11614">
    <property type="entry name" value="PHOSPHOLIPASE-RELATED"/>
    <property type="match status" value="1"/>
</dbReference>
<gene>
    <name evidence="2" type="ORF">ENS59_09660</name>
</gene>
<dbReference type="EMBL" id="DSVL01000292">
    <property type="protein sequence ID" value="HFH29758.1"/>
    <property type="molecule type" value="Genomic_DNA"/>
</dbReference>
<sequence>MKEQTRYISSKDGIQLFVRIWSPDVPPKAVLQVVHGMAEHSQRYGRLAEALCASGIEVWADDHRGHGQTAQGGKNSPESGGLLGHCADQDGFYKVVADLEHLSDVIKQERSKVPLFLLGHSWGSFLAQAYIERSAQNLAGCILSGTRGPGGPEELVGAALAGLIAAIKGGRKFSPLVYSLADGPYNKAFKPNRTQFDWLSRDNAEVDVYVADPLCGFPCSVAFYRDLARGLRSIHSKEAMDRIPKNLPIFVFAGSADPVGEMGKSPTKLVEAYKQLGITDLEFILYPEGRHEMLNELNREEVTHNLLSWINRHLH</sequence>
<protein>
    <submittedName>
        <fullName evidence="2">Alpha/beta hydrolase</fullName>
    </submittedName>
</protein>
<reference evidence="2" key="1">
    <citation type="journal article" date="2020" name="mSystems">
        <title>Genome- and Community-Level Interaction Insights into Carbon Utilization and Element Cycling Functions of Hydrothermarchaeota in Hydrothermal Sediment.</title>
        <authorList>
            <person name="Zhou Z."/>
            <person name="Liu Y."/>
            <person name="Xu W."/>
            <person name="Pan J."/>
            <person name="Luo Z.H."/>
            <person name="Li M."/>
        </authorList>
    </citation>
    <scope>NUCLEOTIDE SEQUENCE [LARGE SCALE GENOMIC DNA]</scope>
    <source>
        <strain evidence="2">SpSt-503</strain>
    </source>
</reference>
<dbReference type="Gene3D" id="3.40.50.1820">
    <property type="entry name" value="alpha/beta hydrolase"/>
    <property type="match status" value="1"/>
</dbReference>
<dbReference type="GO" id="GO:0016787">
    <property type="term" value="F:hydrolase activity"/>
    <property type="evidence" value="ECO:0007669"/>
    <property type="project" value="UniProtKB-KW"/>
</dbReference>
<dbReference type="InterPro" id="IPR051044">
    <property type="entry name" value="MAG_DAG_Lipase"/>
</dbReference>
<name>A0A7C3I4M4_9SPIR</name>
<dbReference type="InterPro" id="IPR022742">
    <property type="entry name" value="Hydrolase_4"/>
</dbReference>
<keyword evidence="2" id="KW-0378">Hydrolase</keyword>
<feature type="domain" description="Serine aminopeptidase S33" evidence="1">
    <location>
        <begin position="26"/>
        <end position="297"/>
    </location>
</feature>
<accession>A0A7C3I4M4</accession>
<dbReference type="AlphaFoldDB" id="A0A7C3I4M4"/>
<evidence type="ECO:0000259" key="1">
    <source>
        <dbReference type="Pfam" id="PF12146"/>
    </source>
</evidence>
<comment type="caution">
    <text evidence="2">The sequence shown here is derived from an EMBL/GenBank/DDBJ whole genome shotgun (WGS) entry which is preliminary data.</text>
</comment>
<proteinExistence type="predicted"/>
<evidence type="ECO:0000313" key="2">
    <source>
        <dbReference type="EMBL" id="HFH29758.1"/>
    </source>
</evidence>
<dbReference type="Pfam" id="PF12146">
    <property type="entry name" value="Hydrolase_4"/>
    <property type="match status" value="1"/>
</dbReference>